<feature type="transmembrane region" description="Helical" evidence="6">
    <location>
        <begin position="204"/>
        <end position="227"/>
    </location>
</feature>
<dbReference type="PANTHER" id="PTHR48041">
    <property type="entry name" value="ABC TRANSPORTER G FAMILY MEMBER 28"/>
    <property type="match status" value="1"/>
</dbReference>
<dbReference type="Pfam" id="PF01061">
    <property type="entry name" value="ABC2_membrane"/>
    <property type="match status" value="1"/>
</dbReference>
<dbReference type="GO" id="GO:0140359">
    <property type="term" value="F:ABC-type transporter activity"/>
    <property type="evidence" value="ECO:0007669"/>
    <property type="project" value="InterPro"/>
</dbReference>
<dbReference type="EMBL" id="JMKJ01000265">
    <property type="protein sequence ID" value="KGG51507.1"/>
    <property type="molecule type" value="Genomic_DNA"/>
</dbReference>
<name>A0A098VR52_9MICR</name>
<sequence length="355" mass="40264">MYMNPADFALDTVTVDFRSPSAKESSTKRIYHILDEWESRFDTSTVEKIVESNHRQYPKLVAKRMGNSWIAEFLILTSRSFKDANRNYLVMISGVFQTLFIFLLICFTFFQLDYSQSSITSRLGVLFFLTANLLFSTIMPVIIIFVLERAIVIRERYSSSYYISSYYFAKAFSILPFRLAMVSIFSLGIYYIIGLNPLASCYFIFWGIFLDLSFAAQALSLLIGAAVPDVQVAQAAAPAVIVVFFIYGGYFANLANVSWILRWIEYISIIRYGFMALVQNEFSTLVFECSNGSYAPPGEDCQGGFSTGQQIIAYFNMNQFSISTCCLIILGIGCVFHLLGYLMLRSTTKPSLRLI</sequence>
<feature type="transmembrane region" description="Helical" evidence="6">
    <location>
        <begin position="88"/>
        <end position="112"/>
    </location>
</feature>
<comment type="caution">
    <text evidence="8">The sequence shown here is derived from an EMBL/GenBank/DDBJ whole genome shotgun (WGS) entry which is preliminary data.</text>
</comment>
<keyword evidence="3 6" id="KW-0812">Transmembrane</keyword>
<dbReference type="RefSeq" id="XP_013237943.1">
    <property type="nucleotide sequence ID" value="XM_013382489.1"/>
</dbReference>
<evidence type="ECO:0000256" key="2">
    <source>
        <dbReference type="ARBA" id="ARBA00022448"/>
    </source>
</evidence>
<dbReference type="PANTHER" id="PTHR48041:SF139">
    <property type="entry name" value="PROTEIN SCARLET"/>
    <property type="match status" value="1"/>
</dbReference>
<evidence type="ECO:0000313" key="9">
    <source>
        <dbReference type="Proteomes" id="UP000029725"/>
    </source>
</evidence>
<reference evidence="8 9" key="1">
    <citation type="submission" date="2014-04" db="EMBL/GenBank/DDBJ databases">
        <title>A new species of microsporidia sheds light on the evolution of extreme parasitism.</title>
        <authorList>
            <person name="Haag K.L."/>
            <person name="James T.Y."/>
            <person name="Larsson R."/>
            <person name="Schaer T.M."/>
            <person name="Refardt D."/>
            <person name="Pombert J.-F."/>
            <person name="Ebert D."/>
        </authorList>
    </citation>
    <scope>NUCLEOTIDE SEQUENCE [LARGE SCALE GENOMIC DNA]</scope>
    <source>
        <strain evidence="8 9">UGP3</strain>
        <tissue evidence="8">Spores</tissue>
    </source>
</reference>
<feature type="transmembrane region" description="Helical" evidence="6">
    <location>
        <begin position="320"/>
        <end position="344"/>
    </location>
</feature>
<keyword evidence="4 6" id="KW-1133">Transmembrane helix</keyword>
<evidence type="ECO:0000259" key="7">
    <source>
        <dbReference type="Pfam" id="PF01061"/>
    </source>
</evidence>
<evidence type="ECO:0000256" key="5">
    <source>
        <dbReference type="ARBA" id="ARBA00023136"/>
    </source>
</evidence>
<feature type="domain" description="ABC-2 type transporter transmembrane" evidence="7">
    <location>
        <begin position="72"/>
        <end position="282"/>
    </location>
</feature>
<keyword evidence="5 6" id="KW-0472">Membrane</keyword>
<dbReference type="AlphaFoldDB" id="A0A098VR52"/>
<feature type="transmembrane region" description="Helical" evidence="6">
    <location>
        <begin position="167"/>
        <end position="192"/>
    </location>
</feature>
<dbReference type="OrthoDB" id="66620at2759"/>
<keyword evidence="2" id="KW-0813">Transport</keyword>
<dbReference type="VEuPathDB" id="MicrosporidiaDB:DI09_339p10"/>
<feature type="transmembrane region" description="Helical" evidence="6">
    <location>
        <begin position="124"/>
        <end position="147"/>
    </location>
</feature>
<organism evidence="8 9">
    <name type="scientific">Mitosporidium daphniae</name>
    <dbReference type="NCBI Taxonomy" id="1485682"/>
    <lineage>
        <taxon>Eukaryota</taxon>
        <taxon>Fungi</taxon>
        <taxon>Fungi incertae sedis</taxon>
        <taxon>Microsporidia</taxon>
        <taxon>Mitosporidium</taxon>
    </lineage>
</organism>
<dbReference type="GeneID" id="25259607"/>
<evidence type="ECO:0000256" key="3">
    <source>
        <dbReference type="ARBA" id="ARBA00022692"/>
    </source>
</evidence>
<gene>
    <name evidence="8" type="ORF">DI09_339p10</name>
</gene>
<evidence type="ECO:0000256" key="1">
    <source>
        <dbReference type="ARBA" id="ARBA00004141"/>
    </source>
</evidence>
<dbReference type="InterPro" id="IPR013525">
    <property type="entry name" value="ABC2_TM"/>
</dbReference>
<evidence type="ECO:0000313" key="8">
    <source>
        <dbReference type="EMBL" id="KGG51507.1"/>
    </source>
</evidence>
<protein>
    <recommendedName>
        <fullName evidence="7">ABC-2 type transporter transmembrane domain-containing protein</fullName>
    </recommendedName>
</protein>
<dbReference type="HOGENOM" id="CLU_063155_0_0_1"/>
<proteinExistence type="predicted"/>
<accession>A0A098VR52</accession>
<keyword evidence="9" id="KW-1185">Reference proteome</keyword>
<feature type="transmembrane region" description="Helical" evidence="6">
    <location>
        <begin position="239"/>
        <end position="261"/>
    </location>
</feature>
<dbReference type="GO" id="GO:0016020">
    <property type="term" value="C:membrane"/>
    <property type="evidence" value="ECO:0007669"/>
    <property type="project" value="UniProtKB-SubCell"/>
</dbReference>
<evidence type="ECO:0000256" key="6">
    <source>
        <dbReference type="SAM" id="Phobius"/>
    </source>
</evidence>
<dbReference type="Proteomes" id="UP000029725">
    <property type="component" value="Unassembled WGS sequence"/>
</dbReference>
<comment type="subcellular location">
    <subcellularLocation>
        <location evidence="1">Membrane</location>
        <topology evidence="1">Multi-pass membrane protein</topology>
    </subcellularLocation>
</comment>
<evidence type="ECO:0000256" key="4">
    <source>
        <dbReference type="ARBA" id="ARBA00022989"/>
    </source>
</evidence>
<dbReference type="InterPro" id="IPR050352">
    <property type="entry name" value="ABCG_transporters"/>
</dbReference>